<reference evidence="1 2" key="1">
    <citation type="submission" date="2021-06" db="EMBL/GenBank/DDBJ databases">
        <authorList>
            <person name="Palmer J.M."/>
        </authorList>
    </citation>
    <scope>NUCLEOTIDE SEQUENCE [LARGE SCALE GENOMIC DNA]</scope>
    <source>
        <strain evidence="1 2">CL_MEX2019</strain>
        <tissue evidence="1">Muscle</tissue>
    </source>
</reference>
<dbReference type="EMBL" id="JAHUTJ010012884">
    <property type="protein sequence ID" value="MED6269191.1"/>
    <property type="molecule type" value="Genomic_DNA"/>
</dbReference>
<keyword evidence="2" id="KW-1185">Reference proteome</keyword>
<protein>
    <submittedName>
        <fullName evidence="1">Uncharacterized protein</fullName>
    </submittedName>
</protein>
<evidence type="ECO:0000313" key="2">
    <source>
        <dbReference type="Proteomes" id="UP001352852"/>
    </source>
</evidence>
<evidence type="ECO:0000313" key="1">
    <source>
        <dbReference type="EMBL" id="MED6269191.1"/>
    </source>
</evidence>
<organism evidence="1 2">
    <name type="scientific">Characodon lateralis</name>
    <dbReference type="NCBI Taxonomy" id="208331"/>
    <lineage>
        <taxon>Eukaryota</taxon>
        <taxon>Metazoa</taxon>
        <taxon>Chordata</taxon>
        <taxon>Craniata</taxon>
        <taxon>Vertebrata</taxon>
        <taxon>Euteleostomi</taxon>
        <taxon>Actinopterygii</taxon>
        <taxon>Neopterygii</taxon>
        <taxon>Teleostei</taxon>
        <taxon>Neoteleostei</taxon>
        <taxon>Acanthomorphata</taxon>
        <taxon>Ovalentaria</taxon>
        <taxon>Atherinomorphae</taxon>
        <taxon>Cyprinodontiformes</taxon>
        <taxon>Goodeidae</taxon>
        <taxon>Characodon</taxon>
    </lineage>
</organism>
<accession>A0ABU7D4A0</accession>
<name>A0ABU7D4A0_9TELE</name>
<sequence length="100" mass="11464">MRRFLLMMEMQQDQGHLKLISTCSKIPQRLLEQVSCRTESFEDNGSGKRNKEKTENICASIIAKLQGSDMQIVLFHQLLGISKILLLNCTLRLKISRNSI</sequence>
<proteinExistence type="predicted"/>
<gene>
    <name evidence="1" type="ORF">CHARACLAT_030695</name>
</gene>
<comment type="caution">
    <text evidence="1">The sequence shown here is derived from an EMBL/GenBank/DDBJ whole genome shotgun (WGS) entry which is preliminary data.</text>
</comment>
<dbReference type="Proteomes" id="UP001352852">
    <property type="component" value="Unassembled WGS sequence"/>
</dbReference>